<proteinExistence type="predicted"/>
<keyword evidence="1" id="KW-0732">Signal</keyword>
<reference evidence="2" key="2">
    <citation type="journal article" date="2015" name="Data Brief">
        <title>Shoot transcriptome of the giant reed, Arundo donax.</title>
        <authorList>
            <person name="Barrero R.A."/>
            <person name="Guerrero F.D."/>
            <person name="Moolhuijzen P."/>
            <person name="Goolsby J.A."/>
            <person name="Tidwell J."/>
            <person name="Bellgard S.E."/>
            <person name="Bellgard M.I."/>
        </authorList>
    </citation>
    <scope>NUCLEOTIDE SEQUENCE</scope>
    <source>
        <tissue evidence="2">Shoot tissue taken approximately 20 cm above the soil surface</tissue>
    </source>
</reference>
<sequence>MRSSSSVVCPWRAFLSSAVCLFCSSTQWLYSISNAATPGSIAPVNPRVESPRFPFAYTPCCRAR</sequence>
<organism evidence="2">
    <name type="scientific">Arundo donax</name>
    <name type="common">Giant reed</name>
    <name type="synonym">Donax arundinaceus</name>
    <dbReference type="NCBI Taxonomy" id="35708"/>
    <lineage>
        <taxon>Eukaryota</taxon>
        <taxon>Viridiplantae</taxon>
        <taxon>Streptophyta</taxon>
        <taxon>Embryophyta</taxon>
        <taxon>Tracheophyta</taxon>
        <taxon>Spermatophyta</taxon>
        <taxon>Magnoliopsida</taxon>
        <taxon>Liliopsida</taxon>
        <taxon>Poales</taxon>
        <taxon>Poaceae</taxon>
        <taxon>PACMAD clade</taxon>
        <taxon>Arundinoideae</taxon>
        <taxon>Arundineae</taxon>
        <taxon>Arundo</taxon>
    </lineage>
</organism>
<dbReference type="EMBL" id="GBRH01209140">
    <property type="protein sequence ID" value="JAD88755.1"/>
    <property type="molecule type" value="Transcribed_RNA"/>
</dbReference>
<evidence type="ECO:0000256" key="1">
    <source>
        <dbReference type="SAM" id="SignalP"/>
    </source>
</evidence>
<evidence type="ECO:0008006" key="3">
    <source>
        <dbReference type="Google" id="ProtNLM"/>
    </source>
</evidence>
<protein>
    <recommendedName>
        <fullName evidence="3">Secreted protein</fullName>
    </recommendedName>
</protein>
<accession>A0A0A9DSW6</accession>
<name>A0A0A9DSW6_ARUDO</name>
<evidence type="ECO:0000313" key="2">
    <source>
        <dbReference type="EMBL" id="JAD88755.1"/>
    </source>
</evidence>
<feature type="signal peptide" evidence="1">
    <location>
        <begin position="1"/>
        <end position="25"/>
    </location>
</feature>
<reference evidence="2" key="1">
    <citation type="submission" date="2014-09" db="EMBL/GenBank/DDBJ databases">
        <authorList>
            <person name="Magalhaes I.L.F."/>
            <person name="Oliveira U."/>
            <person name="Santos F.R."/>
            <person name="Vidigal T.H.D.A."/>
            <person name="Brescovit A.D."/>
            <person name="Santos A.J."/>
        </authorList>
    </citation>
    <scope>NUCLEOTIDE SEQUENCE</scope>
    <source>
        <tissue evidence="2">Shoot tissue taken approximately 20 cm above the soil surface</tissue>
    </source>
</reference>
<dbReference type="AlphaFoldDB" id="A0A0A9DSW6"/>
<feature type="chain" id="PRO_5002045081" description="Secreted protein" evidence="1">
    <location>
        <begin position="26"/>
        <end position="64"/>
    </location>
</feature>